<dbReference type="EMBL" id="JAMDLW010000010">
    <property type="protein sequence ID" value="MCY9519925.1"/>
    <property type="molecule type" value="Genomic_DNA"/>
</dbReference>
<dbReference type="Gene3D" id="1.10.150.20">
    <property type="entry name" value="5' to 3' exonuclease, C-terminal subdomain"/>
    <property type="match status" value="1"/>
</dbReference>
<comment type="caution">
    <text evidence="7">The sequence shown here is derived from an EMBL/GenBank/DDBJ whole genome shotgun (WGS) entry which is preliminary data.</text>
</comment>
<gene>
    <name evidence="7" type="ORF">M5X09_09545</name>
</gene>
<dbReference type="Pfam" id="PF02739">
    <property type="entry name" value="5_3_exonuc_N"/>
    <property type="match status" value="1"/>
</dbReference>
<evidence type="ECO:0000256" key="4">
    <source>
        <dbReference type="ARBA" id="ARBA00049957"/>
    </source>
</evidence>
<keyword evidence="7" id="KW-0269">Exonuclease</keyword>
<dbReference type="Proteomes" id="UP001207626">
    <property type="component" value="Unassembled WGS sequence"/>
</dbReference>
<dbReference type="RefSeq" id="WP_087433430.1">
    <property type="nucleotide sequence ID" value="NZ_JAMDLV010000049.1"/>
</dbReference>
<evidence type="ECO:0000313" key="8">
    <source>
        <dbReference type="Proteomes" id="UP001207626"/>
    </source>
</evidence>
<dbReference type="InterPro" id="IPR029060">
    <property type="entry name" value="PIN-like_dom_sf"/>
</dbReference>
<keyword evidence="2" id="KW-0378">Hydrolase</keyword>
<organism evidence="7 8">
    <name type="scientific">Paenibacillus apiarius</name>
    <dbReference type="NCBI Taxonomy" id="46240"/>
    <lineage>
        <taxon>Bacteria</taxon>
        <taxon>Bacillati</taxon>
        <taxon>Bacillota</taxon>
        <taxon>Bacilli</taxon>
        <taxon>Bacillales</taxon>
        <taxon>Paenibacillaceae</taxon>
        <taxon>Paenibacillus</taxon>
    </lineage>
</organism>
<evidence type="ECO:0000256" key="2">
    <source>
        <dbReference type="ARBA" id="ARBA00022801"/>
    </source>
</evidence>
<dbReference type="Pfam" id="PF01367">
    <property type="entry name" value="5_3_exonuc"/>
    <property type="match status" value="1"/>
</dbReference>
<dbReference type="InterPro" id="IPR038969">
    <property type="entry name" value="FEN"/>
</dbReference>
<feature type="domain" description="5'-3' exonuclease" evidence="6">
    <location>
        <begin position="19"/>
        <end position="280"/>
    </location>
</feature>
<evidence type="ECO:0000256" key="5">
    <source>
        <dbReference type="ARBA" id="ARBA00050026"/>
    </source>
</evidence>
<dbReference type="InterPro" id="IPR008918">
    <property type="entry name" value="HhH2"/>
</dbReference>
<dbReference type="PANTHER" id="PTHR42646">
    <property type="entry name" value="FLAP ENDONUCLEASE XNI"/>
    <property type="match status" value="1"/>
</dbReference>
<dbReference type="CDD" id="cd09898">
    <property type="entry name" value="H3TH_53EXO"/>
    <property type="match status" value="1"/>
</dbReference>
<evidence type="ECO:0000256" key="1">
    <source>
        <dbReference type="ARBA" id="ARBA00022722"/>
    </source>
</evidence>
<accession>A0ABT4DRE1</accession>
<dbReference type="InterPro" id="IPR020045">
    <property type="entry name" value="DNA_polI_H3TH"/>
</dbReference>
<dbReference type="Gene3D" id="3.40.50.1010">
    <property type="entry name" value="5'-nuclease"/>
    <property type="match status" value="1"/>
</dbReference>
<evidence type="ECO:0000313" key="7">
    <source>
        <dbReference type="EMBL" id="MCY9519925.1"/>
    </source>
</evidence>
<dbReference type="SMART" id="SM00475">
    <property type="entry name" value="53EXOc"/>
    <property type="match status" value="1"/>
</dbReference>
<dbReference type="PANTHER" id="PTHR42646:SF2">
    <property type="entry name" value="5'-3' EXONUCLEASE FAMILY PROTEIN"/>
    <property type="match status" value="1"/>
</dbReference>
<keyword evidence="1" id="KW-0540">Nuclease</keyword>
<evidence type="ECO:0000259" key="6">
    <source>
        <dbReference type="SMART" id="SM00475"/>
    </source>
</evidence>
<sequence length="304" mass="34422">MLEEQLEEHAETSQPSQLPRILLVDGMALLFRAYYATAYGGSIRRMKDGTPTNAVYGFMRYFWDAVQTFEPTHIACCWDLSSKTFRAEQYDQYKANRAECPEDLVPQFQLIRDVMDSFGIPNISAEGYEADDCIGTLARLYRDEMEVHILTGDHDMLQLVHERTTVIIMKKGHGNYAVYSPLTLMEEKQLTPEQIIDLKGLMGDTSDNYPGVRGIGEKTAHKLIQEYASIEGIIDNLPSLAKGVRTKIESDMDMLHLSRQLARIECDAPVVCDTERCLFAPERTAVHAVFERLEMSSIVKLVGI</sequence>
<dbReference type="SUPFAM" id="SSF88723">
    <property type="entry name" value="PIN domain-like"/>
    <property type="match status" value="1"/>
</dbReference>
<reference evidence="7 8" key="1">
    <citation type="submission" date="2022-05" db="EMBL/GenBank/DDBJ databases">
        <title>Genome Sequencing of Bee-Associated Microbes.</title>
        <authorList>
            <person name="Dunlap C."/>
        </authorList>
    </citation>
    <scope>NUCLEOTIDE SEQUENCE [LARGE SCALE GENOMIC DNA]</scope>
    <source>
        <strain evidence="7 8">NRRL NRS-1438</strain>
    </source>
</reference>
<evidence type="ECO:0000256" key="3">
    <source>
        <dbReference type="ARBA" id="ARBA00023125"/>
    </source>
</evidence>
<proteinExistence type="predicted"/>
<comment type="function">
    <text evidence="4">5'-3' exonuclease acting preferentially on double-stranded DNA.</text>
</comment>
<dbReference type="SMART" id="SM00279">
    <property type="entry name" value="HhH2"/>
    <property type="match status" value="1"/>
</dbReference>
<name>A0ABT4DRE1_9BACL</name>
<keyword evidence="8" id="KW-1185">Reference proteome</keyword>
<dbReference type="InterPro" id="IPR036279">
    <property type="entry name" value="5-3_exonuclease_C_sf"/>
</dbReference>
<dbReference type="InterPro" id="IPR002421">
    <property type="entry name" value="5-3_exonuclease"/>
</dbReference>
<dbReference type="SUPFAM" id="SSF47807">
    <property type="entry name" value="5' to 3' exonuclease, C-terminal subdomain"/>
    <property type="match status" value="1"/>
</dbReference>
<dbReference type="InterPro" id="IPR020046">
    <property type="entry name" value="5-3_exonucl_a-hlix_arch_N"/>
</dbReference>
<dbReference type="GO" id="GO:0004527">
    <property type="term" value="F:exonuclease activity"/>
    <property type="evidence" value="ECO:0007669"/>
    <property type="project" value="UniProtKB-KW"/>
</dbReference>
<dbReference type="CDD" id="cd09859">
    <property type="entry name" value="PIN_53EXO"/>
    <property type="match status" value="1"/>
</dbReference>
<protein>
    <recommendedName>
        <fullName evidence="5">5'-3' exonuclease</fullName>
    </recommendedName>
</protein>
<keyword evidence="3" id="KW-0238">DNA-binding</keyword>